<proteinExistence type="inferred from homology"/>
<dbReference type="CDD" id="cd20620">
    <property type="entry name" value="CYP132-like"/>
    <property type="match status" value="1"/>
</dbReference>
<dbReference type="PRINTS" id="PR00385">
    <property type="entry name" value="P450"/>
</dbReference>
<dbReference type="InterPro" id="IPR017972">
    <property type="entry name" value="Cyt_P450_CS"/>
</dbReference>
<evidence type="ECO:0000256" key="5">
    <source>
        <dbReference type="ARBA" id="ARBA00023004"/>
    </source>
</evidence>
<keyword evidence="3 7" id="KW-0479">Metal-binding</keyword>
<gene>
    <name evidence="8" type="ORF">K7C98_05420</name>
</gene>
<evidence type="ECO:0000256" key="6">
    <source>
        <dbReference type="ARBA" id="ARBA00023033"/>
    </source>
</evidence>
<evidence type="ECO:0000256" key="1">
    <source>
        <dbReference type="ARBA" id="ARBA00010617"/>
    </source>
</evidence>
<evidence type="ECO:0000256" key="2">
    <source>
        <dbReference type="ARBA" id="ARBA00022617"/>
    </source>
</evidence>
<dbReference type="InterPro" id="IPR050196">
    <property type="entry name" value="Cytochrome_P450_Monoox"/>
</dbReference>
<evidence type="ECO:0000256" key="3">
    <source>
        <dbReference type="ARBA" id="ARBA00022723"/>
    </source>
</evidence>
<dbReference type="EMBL" id="JAIRAU010000001">
    <property type="protein sequence ID" value="MBZ5708686.1"/>
    <property type="molecule type" value="Genomic_DNA"/>
</dbReference>
<comment type="caution">
    <text evidence="8">The sequence shown here is derived from an EMBL/GenBank/DDBJ whole genome shotgun (WGS) entry which is preliminary data.</text>
</comment>
<organism evidence="8 9">
    <name type="scientific">Nannocystis pusilla</name>
    <dbReference type="NCBI Taxonomy" id="889268"/>
    <lineage>
        <taxon>Bacteria</taxon>
        <taxon>Pseudomonadati</taxon>
        <taxon>Myxococcota</taxon>
        <taxon>Polyangia</taxon>
        <taxon>Nannocystales</taxon>
        <taxon>Nannocystaceae</taxon>
        <taxon>Nannocystis</taxon>
    </lineage>
</organism>
<reference evidence="8" key="1">
    <citation type="submission" date="2021-08" db="EMBL/GenBank/DDBJ databases">
        <authorList>
            <person name="Stevens D.C."/>
        </authorList>
    </citation>
    <scope>NUCLEOTIDE SEQUENCE</scope>
    <source>
        <strain evidence="8">DSM 53165</strain>
    </source>
</reference>
<dbReference type="PANTHER" id="PTHR24291:SF50">
    <property type="entry name" value="BIFUNCTIONAL ALBAFLAVENONE MONOOXYGENASE_TERPENE SYNTHASE"/>
    <property type="match status" value="1"/>
</dbReference>
<evidence type="ECO:0000256" key="4">
    <source>
        <dbReference type="ARBA" id="ARBA00023002"/>
    </source>
</evidence>
<dbReference type="Proteomes" id="UP001139031">
    <property type="component" value="Unassembled WGS sequence"/>
</dbReference>
<evidence type="ECO:0000313" key="8">
    <source>
        <dbReference type="EMBL" id="MBZ5708686.1"/>
    </source>
</evidence>
<keyword evidence="6 7" id="KW-0503">Monooxygenase</keyword>
<dbReference type="Pfam" id="PF00067">
    <property type="entry name" value="p450"/>
    <property type="match status" value="1"/>
</dbReference>
<dbReference type="RefSeq" id="WP_224190439.1">
    <property type="nucleotide sequence ID" value="NZ_JAIRAU010000001.1"/>
</dbReference>
<dbReference type="PANTHER" id="PTHR24291">
    <property type="entry name" value="CYTOCHROME P450 FAMILY 4"/>
    <property type="match status" value="1"/>
</dbReference>
<dbReference type="InterPro" id="IPR002401">
    <property type="entry name" value="Cyt_P450_E_grp-I"/>
</dbReference>
<accession>A0ABS7TKE8</accession>
<keyword evidence="4 7" id="KW-0560">Oxidoreductase</keyword>
<keyword evidence="5 7" id="KW-0408">Iron</keyword>
<dbReference type="PROSITE" id="PS00086">
    <property type="entry name" value="CYTOCHROME_P450"/>
    <property type="match status" value="1"/>
</dbReference>
<keyword evidence="2 7" id="KW-0349">Heme</keyword>
<dbReference type="Gene3D" id="1.10.630.10">
    <property type="entry name" value="Cytochrome P450"/>
    <property type="match status" value="1"/>
</dbReference>
<sequence length="441" mass="49912">MIELPLPRRLQAPSNLLHMFFRPEQFIARHAAAAPIHQVHMPGSSPWFTADPDIIDDVLVGRSKLFIKDRITRDLALVTGNGLLVSDGEFWRRQRRLAQPAFHRERIAGYADVMVEHAERLASTWREGQVLDIHAAMMRLTLDIVAATLFSSGVDRAIADTIGGSLDLIMARFSDPTYAFFPWLAGLPLPKNRRFAEARARIDGAIRGIIAARRASGRDEGDLLSMLLRARDDEGGQMSDEQLRDEAFILFVAGHETTALALSWTWMLLSQNPAAWDRLRAELDRVLGDRPPTLADVPALRYTDWVVHESMRLYPPAWSVGREALEDLELGGVPVPRGAQIWMFQWAAHRDPRHFPRPDAFEPERWDGDLARRIPRFAYFPFGGGPRLCIGNNFATLELVLVLATLARRWRPIVRPADRPRPQFSITLRPAGGMRATLQRR</sequence>
<dbReference type="InterPro" id="IPR001128">
    <property type="entry name" value="Cyt_P450"/>
</dbReference>
<protein>
    <submittedName>
        <fullName evidence="8">Cytochrome P450</fullName>
    </submittedName>
</protein>
<evidence type="ECO:0000256" key="7">
    <source>
        <dbReference type="RuleBase" id="RU000461"/>
    </source>
</evidence>
<dbReference type="InterPro" id="IPR036396">
    <property type="entry name" value="Cyt_P450_sf"/>
</dbReference>
<keyword evidence="9" id="KW-1185">Reference proteome</keyword>
<evidence type="ECO:0000313" key="9">
    <source>
        <dbReference type="Proteomes" id="UP001139031"/>
    </source>
</evidence>
<dbReference type="SUPFAM" id="SSF48264">
    <property type="entry name" value="Cytochrome P450"/>
    <property type="match status" value="1"/>
</dbReference>
<name>A0ABS7TKE8_9BACT</name>
<dbReference type="PRINTS" id="PR00463">
    <property type="entry name" value="EP450I"/>
</dbReference>
<comment type="similarity">
    <text evidence="1 7">Belongs to the cytochrome P450 family.</text>
</comment>